<dbReference type="PATRIC" id="fig|1429439.4.peg.408"/>
<evidence type="ECO:0000256" key="1">
    <source>
        <dbReference type="ARBA" id="ARBA00010116"/>
    </source>
</evidence>
<feature type="domain" description="Big-1" evidence="7">
    <location>
        <begin position="213"/>
        <end position="302"/>
    </location>
</feature>
<feature type="compositionally biased region" description="Polar residues" evidence="6">
    <location>
        <begin position="249"/>
        <end position="263"/>
    </location>
</feature>
<dbReference type="InterPro" id="IPR013783">
    <property type="entry name" value="Ig-like_fold"/>
</dbReference>
<evidence type="ECO:0000259" key="7">
    <source>
        <dbReference type="PROSITE" id="PS51127"/>
    </source>
</evidence>
<sequence>MTSVRSAIVLTTLSLLLACLLVLSGCGKAELDRVDIEPGSASLTVGDTQQFKATPIDTNGEAMEDVAITWSVDGDSGSIDAAGLFTAVKPGQVNVVAATETSQHNVPVTIAQEPVADLQVVVTPETVVAGEQAQLMVTVNNSAGQGIADVAVEAKGVTNGTDVEPKTANTNASGQVTFTIVTPANVQNNQVEVSAGGQTATADLPTTAGPPAMVESGMERDQVVAGQEAKVEVVVRDQANNPVPGAQVTFSASGEGSSVTPAQAATDDQGRASAVLKAGPSAGASQVQVSVAGLEPQVSAFQSMPDVASQLTLQSDMPATIAGGTVNLAVNVADTHGNAIANATVQLEASPEGATLEASTLTTDASGAAATALKLSATPGANTVTATVLGVEPAQLTITGREPAEIRVSPATATVEMLGTQAFSAVAEDVEGHSIAVTPEWQVIGENGTIDAEGTFQATGLGEATVLGVYGDLKDGAQVSIITGQVASVEVTPSEQTVTAGENFQFQAQAFNANRHPLDVTPNWSVSNDVGEIDAVGLFTAKKAGEGHVIATADEQSGQAKVTVIPGALTVVKVEPQAISLKAGESVQLQAQGFDATDNEVALEPVWSLTADLGELSADGTFKALRTGSGEIVAEAGPTPTVIAIPVEVTAAELERVEVDPSTLTVSAGAQHVFEATGYDAFDNRIEVEPEWTLSEEGIGQIDAQGSFYARQTGSVQLSATVGESKGEASITVKPDKLARLTIQPTGPLTLSAGTTVSFTLSGFDAYDNSVALEHEWVQTEPLGTISPDGFFRAETVGSGNLMARQGDLNISVPITVTPGKLSEIQLTPSGATMQAGNSQKWQAEGFDAYGNAVEMTPTWRVSESIGDMTEEGVFTAQQARTGQVIASAEGISGSVEITVEPGTLKMLSVTPEQLSLTAGETSQMIVVGYDAYGNPTPVEPVWHVPGGMGQVSADNVFTAQKAGTGRLIIAAKDLAEIVDISVEIGSLARLVVQPESAEMASGAQQTFTAQGFDAGGNPVPVEVVWGVDGDHGTITAEGVFTATQMGSGQVQAVSNDIVGAAEVTVTAGPAVALQLTVPSPSVRAGASMTLGSNAQDAAGNAIATAPDWSVEGDIGTITPEGVFTAQKAGSGQIVGVMGDVTQTIDIDVQPGDLVTIEVSPKDPALTAGETITFTAMGYDALGNEVPVEVTWSAQGGIGTIDAASGSFQATTAGTGAVVAINGVLAGVAMVNVKPGKVAQLQIPSSYTVAAGEDVSLKVTAVDAFNNPTEAAYQWELTGKLGQLSDGKLHGERAGTAELVVYSGDVEARSTLEVTPGKIARIQIEPDVLDLKSGEQVQLRAFGFDAYGNATDVDAAWALDGEVGSLTASGAFIAGQAGTGRVTAQLGDLQAAAGVTVAPGAVQRLELEPVQAQVASSTTQAFAAKGYDAADNEVPVDVQWAMSSEIGTIDSNGQFTGTRVGKGTLVAYAAGVVATADLAVTPGPVALVFVTPQPVQARAGEDISFEAQGFDAHHNTIPALQTDWQVAGKIGTINAQTGVFSATHVGQGKVVVSVGESRGSADVEISPGTPDADQSRLVSSRLDVPADGETSADIIVHVQDRFGNPVMDAQVFLVSSRDDIIEQPVPTNQHGIALGHIRSKIPGTSEIIAVVDSIRISNPIQLTFKADGASS</sequence>
<dbReference type="InterPro" id="IPR008964">
    <property type="entry name" value="Invasin/intimin_cell_adhesion"/>
</dbReference>
<evidence type="ECO:0000256" key="3">
    <source>
        <dbReference type="ARBA" id="ARBA00023026"/>
    </source>
</evidence>
<dbReference type="SMART" id="SM00634">
    <property type="entry name" value="BID_1"/>
    <property type="match status" value="4"/>
</dbReference>
<dbReference type="InterPro" id="IPR003343">
    <property type="entry name" value="Big_2"/>
</dbReference>
<dbReference type="SMART" id="SM00635">
    <property type="entry name" value="BID_2"/>
    <property type="match status" value="12"/>
</dbReference>
<comment type="similarity">
    <text evidence="1">Belongs to the intimin/invasin family.</text>
</comment>
<comment type="caution">
    <text evidence="8">The sequence shown here is derived from an EMBL/GenBank/DDBJ whole genome shotgun (WGS) entry which is preliminary data.</text>
</comment>
<reference evidence="8 9" key="1">
    <citation type="journal article" date="2014" name="Nature">
        <title>An environmental bacterial taxon with a large and distinct metabolic repertoire.</title>
        <authorList>
            <person name="Wilson M.C."/>
            <person name="Mori T."/>
            <person name="Ruckert C."/>
            <person name="Uria A.R."/>
            <person name="Helf M.J."/>
            <person name="Takada K."/>
            <person name="Gernert C."/>
            <person name="Steffens U.A."/>
            <person name="Heycke N."/>
            <person name="Schmitt S."/>
            <person name="Rinke C."/>
            <person name="Helfrich E.J."/>
            <person name="Brachmann A.O."/>
            <person name="Gurgui C."/>
            <person name="Wakimoto T."/>
            <person name="Kracht M."/>
            <person name="Crusemann M."/>
            <person name="Hentschel U."/>
            <person name="Abe I."/>
            <person name="Matsunaga S."/>
            <person name="Kalinowski J."/>
            <person name="Takeyama H."/>
            <person name="Piel J."/>
        </authorList>
    </citation>
    <scope>NUCLEOTIDE SEQUENCE [LARGE SCALE GENOMIC DNA]</scope>
    <source>
        <strain evidence="9">TSY2</strain>
    </source>
</reference>
<dbReference type="SUPFAM" id="SSF49373">
    <property type="entry name" value="Invasin/intimin cell-adhesion fragments"/>
    <property type="match status" value="3"/>
</dbReference>
<organism evidence="8 9">
    <name type="scientific">Candidatus Entotheonella gemina</name>
    <dbReference type="NCBI Taxonomy" id="1429439"/>
    <lineage>
        <taxon>Bacteria</taxon>
        <taxon>Pseudomonadati</taxon>
        <taxon>Nitrospinota/Tectimicrobiota group</taxon>
        <taxon>Candidatus Tectimicrobiota</taxon>
        <taxon>Candidatus Entotheonellia</taxon>
        <taxon>Candidatus Entotheonellales</taxon>
        <taxon>Candidatus Entotheonellaceae</taxon>
        <taxon>Candidatus Entotheonella</taxon>
    </lineage>
</organism>
<dbReference type="EMBL" id="AZHX01000092">
    <property type="protein sequence ID" value="ETX08942.1"/>
    <property type="molecule type" value="Genomic_DNA"/>
</dbReference>
<evidence type="ECO:0000313" key="8">
    <source>
        <dbReference type="EMBL" id="ETX08942.1"/>
    </source>
</evidence>
<dbReference type="Gene3D" id="2.60.40.10">
    <property type="entry name" value="Immunoglobulins"/>
    <property type="match status" value="4"/>
</dbReference>
<evidence type="ECO:0000313" key="9">
    <source>
        <dbReference type="Proteomes" id="UP000019140"/>
    </source>
</evidence>
<protein>
    <recommendedName>
        <fullName evidence="2">Intimin</fullName>
    </recommendedName>
    <alternativeName>
        <fullName evidence="5">Attaching and effacing protein</fullName>
    </alternativeName>
</protein>
<dbReference type="Pfam" id="PF02369">
    <property type="entry name" value="Big_1"/>
    <property type="match status" value="2"/>
</dbReference>
<gene>
    <name evidence="8" type="ORF">ETSY2_02345</name>
</gene>
<keyword evidence="3" id="KW-0843">Virulence</keyword>
<evidence type="ECO:0000256" key="6">
    <source>
        <dbReference type="SAM" id="MobiDB-lite"/>
    </source>
</evidence>
<evidence type="ECO:0000256" key="4">
    <source>
        <dbReference type="ARBA" id="ARBA00023157"/>
    </source>
</evidence>
<evidence type="ECO:0000256" key="2">
    <source>
        <dbReference type="ARBA" id="ARBA00017346"/>
    </source>
</evidence>
<evidence type="ECO:0000256" key="5">
    <source>
        <dbReference type="ARBA" id="ARBA00029955"/>
    </source>
</evidence>
<feature type="domain" description="Big-1" evidence="7">
    <location>
        <begin position="310"/>
        <end position="401"/>
    </location>
</feature>
<dbReference type="InterPro" id="IPR003344">
    <property type="entry name" value="Big_1_dom"/>
</dbReference>
<proteinExistence type="inferred from homology"/>
<keyword evidence="4" id="KW-1015">Disulfide bond</keyword>
<dbReference type="PROSITE" id="PS51127">
    <property type="entry name" value="BIG1"/>
    <property type="match status" value="2"/>
</dbReference>
<dbReference type="Pfam" id="PF02368">
    <property type="entry name" value="Big_2"/>
    <property type="match status" value="2"/>
</dbReference>
<keyword evidence="9" id="KW-1185">Reference proteome</keyword>
<dbReference type="Gene3D" id="2.60.40.1080">
    <property type="match status" value="8"/>
</dbReference>
<feature type="region of interest" description="Disordered" evidence="6">
    <location>
        <begin position="249"/>
        <end position="271"/>
    </location>
</feature>
<dbReference type="Proteomes" id="UP000019140">
    <property type="component" value="Unassembled WGS sequence"/>
</dbReference>
<name>W4MGW7_9BACT</name>
<accession>W4MGW7</accession>
<dbReference type="HOGENOM" id="CLU_241788_0_0_7"/>
<dbReference type="PROSITE" id="PS51257">
    <property type="entry name" value="PROKAR_LIPOPROTEIN"/>
    <property type="match status" value="1"/>
</dbReference>